<evidence type="ECO:0000256" key="3">
    <source>
        <dbReference type="ARBA" id="ARBA00022679"/>
    </source>
</evidence>
<dbReference type="Gene3D" id="3.90.550.10">
    <property type="entry name" value="Spore Coat Polysaccharide Biosynthesis Protein SpsA, Chain A"/>
    <property type="match status" value="1"/>
</dbReference>
<name>A0A3Q0G4J5_ALLSI</name>
<feature type="compositionally biased region" description="Basic residues" evidence="11">
    <location>
        <begin position="874"/>
        <end position="884"/>
    </location>
</feature>
<comment type="similarity">
    <text evidence="2 10">Belongs to the chondroitin N-acetylgalactosaminyltransferase family.</text>
</comment>
<dbReference type="FunFam" id="3.90.550.10:FF:000063">
    <property type="entry name" value="Beta-1,4-N-acetylgalactosaminyltransferase"/>
    <property type="match status" value="1"/>
</dbReference>
<protein>
    <recommendedName>
        <fullName evidence="10">Beta-1,4-N-acetylgalactosaminyltransferase</fullName>
        <ecNumber evidence="10">2.4.1.244</ecNumber>
    </recommendedName>
</protein>
<evidence type="ECO:0000256" key="11">
    <source>
        <dbReference type="SAM" id="MobiDB-lite"/>
    </source>
</evidence>
<feature type="compositionally biased region" description="Low complexity" evidence="11">
    <location>
        <begin position="29"/>
        <end position="38"/>
    </location>
</feature>
<evidence type="ECO:0000256" key="5">
    <source>
        <dbReference type="ARBA" id="ARBA00022968"/>
    </source>
</evidence>
<evidence type="ECO:0000256" key="10">
    <source>
        <dbReference type="RuleBase" id="RU364016"/>
    </source>
</evidence>
<feature type="region of interest" description="Disordered" evidence="11">
    <location>
        <begin position="28"/>
        <end position="48"/>
    </location>
</feature>
<dbReference type="EC" id="2.4.1.244" evidence="10"/>
<dbReference type="InParanoid" id="A0A3Q0G4J5"/>
<dbReference type="GeneID" id="102383192"/>
<evidence type="ECO:0000313" key="13">
    <source>
        <dbReference type="Proteomes" id="UP000189705"/>
    </source>
</evidence>
<evidence type="ECO:0000256" key="7">
    <source>
        <dbReference type="ARBA" id="ARBA00023034"/>
    </source>
</evidence>
<dbReference type="InterPro" id="IPR011658">
    <property type="entry name" value="PA14_dom"/>
</dbReference>
<accession>A0A3Q0G4J5</accession>
<feature type="region of interest" description="Disordered" evidence="11">
    <location>
        <begin position="418"/>
        <end position="569"/>
    </location>
</feature>
<keyword evidence="6" id="KW-1133">Transmembrane helix</keyword>
<evidence type="ECO:0000256" key="4">
    <source>
        <dbReference type="ARBA" id="ARBA00022692"/>
    </source>
</evidence>
<dbReference type="SUPFAM" id="SSF53448">
    <property type="entry name" value="Nucleotide-diphospho-sugar transferases"/>
    <property type="match status" value="1"/>
</dbReference>
<keyword evidence="3 10" id="KW-0808">Transferase</keyword>
<keyword evidence="4" id="KW-0812">Transmembrane</keyword>
<feature type="region of interest" description="Disordered" evidence="11">
    <location>
        <begin position="354"/>
        <end position="388"/>
    </location>
</feature>
<dbReference type="SMART" id="SM00758">
    <property type="entry name" value="PA14"/>
    <property type="match status" value="1"/>
</dbReference>
<evidence type="ECO:0000256" key="2">
    <source>
        <dbReference type="ARBA" id="ARBA00009239"/>
    </source>
</evidence>
<comment type="catalytic activity">
    <reaction evidence="9 10">
        <text>an N-acetyl-beta-D-glucosaminyl derivative + UDP-N-acetyl-alpha-D-galactosamine = an N-acetyl-beta-D-galactosaminyl-(1-&gt;4)-N-acetyl-beta-D-glucosaminyl derivative + UDP + H(+)</text>
        <dbReference type="Rhea" id="RHEA:20493"/>
        <dbReference type="ChEBI" id="CHEBI:15378"/>
        <dbReference type="ChEBI" id="CHEBI:58223"/>
        <dbReference type="ChEBI" id="CHEBI:61631"/>
        <dbReference type="ChEBI" id="CHEBI:67138"/>
        <dbReference type="ChEBI" id="CHEBI:138027"/>
        <dbReference type="EC" id="2.4.1.244"/>
    </reaction>
</comment>
<proteinExistence type="inferred from homology"/>
<dbReference type="CTD" id="283358"/>
<keyword evidence="7 10" id="KW-0333">Golgi apparatus</keyword>
<evidence type="ECO:0000256" key="6">
    <source>
        <dbReference type="ARBA" id="ARBA00022989"/>
    </source>
</evidence>
<feature type="compositionally biased region" description="Basic residues" evidence="11">
    <location>
        <begin position="487"/>
        <end position="497"/>
    </location>
</feature>
<feature type="compositionally biased region" description="Polar residues" evidence="11">
    <location>
        <begin position="834"/>
        <end position="845"/>
    </location>
</feature>
<organism evidence="13 14">
    <name type="scientific">Alligator sinensis</name>
    <name type="common">Chinese alligator</name>
    <dbReference type="NCBI Taxonomy" id="38654"/>
    <lineage>
        <taxon>Eukaryota</taxon>
        <taxon>Metazoa</taxon>
        <taxon>Chordata</taxon>
        <taxon>Craniata</taxon>
        <taxon>Vertebrata</taxon>
        <taxon>Euteleostomi</taxon>
        <taxon>Archelosauria</taxon>
        <taxon>Archosauria</taxon>
        <taxon>Crocodylia</taxon>
        <taxon>Alligatoridae</taxon>
        <taxon>Alligatorinae</taxon>
        <taxon>Alligator</taxon>
    </lineage>
</organism>
<dbReference type="PANTHER" id="PTHR12369">
    <property type="entry name" value="CHONDROITIN SYNTHASE"/>
    <property type="match status" value="1"/>
</dbReference>
<keyword evidence="13" id="KW-1185">Reference proteome</keyword>
<dbReference type="InterPro" id="IPR029044">
    <property type="entry name" value="Nucleotide-diphossugar_trans"/>
</dbReference>
<comment type="subcellular location">
    <subcellularLocation>
        <location evidence="1 10">Golgi apparatus</location>
        <location evidence="1 10">Golgi stack membrane</location>
        <topology evidence="1 10">Single-pass type II membrane protein</topology>
    </subcellularLocation>
</comment>
<dbReference type="InterPro" id="IPR037524">
    <property type="entry name" value="PA14/GLEYA"/>
</dbReference>
<gene>
    <name evidence="14" type="primary">B4GALNT3</name>
</gene>
<dbReference type="Pfam" id="PF05679">
    <property type="entry name" value="CHGN"/>
    <property type="match status" value="1"/>
</dbReference>
<dbReference type="STRING" id="38654.A0A3Q0G4J5"/>
<dbReference type="PROSITE" id="PS51820">
    <property type="entry name" value="PA14"/>
    <property type="match status" value="1"/>
</dbReference>
<feature type="compositionally biased region" description="Polar residues" evidence="11">
    <location>
        <begin position="447"/>
        <end position="458"/>
    </location>
</feature>
<evidence type="ECO:0000256" key="9">
    <source>
        <dbReference type="ARBA" id="ARBA00052364"/>
    </source>
</evidence>
<keyword evidence="5 10" id="KW-0735">Signal-anchor</keyword>
<dbReference type="InterPro" id="IPR051227">
    <property type="entry name" value="CS_glycosyltransferase"/>
</dbReference>
<dbReference type="GO" id="GO:0033842">
    <property type="term" value="F:N-acetyl-beta-glucosaminyl-derivative 4-beta-N-acetylgalactosaminyltransferase activity"/>
    <property type="evidence" value="ECO:0007669"/>
    <property type="project" value="UniProtKB-EC"/>
</dbReference>
<feature type="domain" description="PA14" evidence="12">
    <location>
        <begin position="55"/>
        <end position="216"/>
    </location>
</feature>
<feature type="compositionally biased region" description="Basic and acidic residues" evidence="11">
    <location>
        <begin position="354"/>
        <end position="365"/>
    </location>
</feature>
<dbReference type="RefSeq" id="XP_025054594.1">
    <property type="nucleotide sequence ID" value="XM_025198809.1"/>
</dbReference>
<evidence type="ECO:0000259" key="12">
    <source>
        <dbReference type="PROSITE" id="PS51820"/>
    </source>
</evidence>
<feature type="region of interest" description="Disordered" evidence="11">
    <location>
        <begin position="808"/>
        <end position="956"/>
    </location>
</feature>
<feature type="compositionally biased region" description="Polar residues" evidence="11">
    <location>
        <begin position="925"/>
        <end position="950"/>
    </location>
</feature>
<keyword evidence="8" id="KW-0472">Membrane</keyword>
<evidence type="ECO:0000256" key="8">
    <source>
        <dbReference type="ARBA" id="ARBA00023136"/>
    </source>
</evidence>
<comment type="function">
    <text evidence="10">Transfers N-acetylgalactosamine (GalNAc) from UDP-GalNAc to N-acetylglucosamine-beta-benzyl with a beta-1,4-linkage to form N,N'-diacetyllactosediamine, GalNAc-beta-1,4-GlcNAc structures in N-linked glycans and probably O-linked glycans.</text>
</comment>
<feature type="compositionally biased region" description="Polar residues" evidence="11">
    <location>
        <begin position="538"/>
        <end position="563"/>
    </location>
</feature>
<evidence type="ECO:0000313" key="14">
    <source>
        <dbReference type="RefSeq" id="XP_025054594.1"/>
    </source>
</evidence>
<dbReference type="Proteomes" id="UP000189705">
    <property type="component" value="Unplaced"/>
</dbReference>
<evidence type="ECO:0000256" key="1">
    <source>
        <dbReference type="ARBA" id="ARBA00004447"/>
    </source>
</evidence>
<reference evidence="14" key="1">
    <citation type="submission" date="2025-08" db="UniProtKB">
        <authorList>
            <consortium name="RefSeq"/>
        </authorList>
    </citation>
    <scope>IDENTIFICATION</scope>
</reference>
<dbReference type="GO" id="GO:0032580">
    <property type="term" value="C:Golgi cisterna membrane"/>
    <property type="evidence" value="ECO:0007669"/>
    <property type="project" value="UniProtKB-SubCell"/>
</dbReference>
<dbReference type="Pfam" id="PF07691">
    <property type="entry name" value="PA14"/>
    <property type="match status" value="1"/>
</dbReference>
<sequence length="1398" mass="159793">MEGYGSWRELAKAVDPNLQLYYPKKLGHQNQEQQQGGRNRSDSPAVDISSPWMPEFQGQANLHVFEDWCGSSIEQLRRNLHFPLYPHTRTTLKKLAVSPKWTNYGLRIFGYLHPFTDGDFQFAIAADDNAEFWLSSDERISGLRLLASIGKTGKEWTAPGEFGKFQNQQSRPVRLAASGRYYFEVLHKQDDKGTDHVEVAWRLNDPEAKLTVIDSQYLSLFANETLLKMDEVEHIPQTLASRANQSTASLSKKTHPADMLKPDPRDTIYKVPLISKSRLRKTLPDCPYKPSYLVNGFPLSRYQGLQFVHLSFVYPNDYSRLSHMETDNKCFYQENPYYLERFGFYKYMKIDQPERRNLESEEKTEQPGYEEGNPDEFQYMDQDTNPSKQGAELAVGKAYPSILMGYDDVYNDYSLQGHRKPLSLTNGNVKEAVPNRRRKRPHMKAVTLTSDNQRINKTSLERNPPMRRPHLKTGVKDNSKYPSQHARSTRGRPLIKKRIGDPGPVSSTSPQDASEHSPGGSRDSGGRIPRGARPPQRDLNSTNTKNQPAGTIQAKRQSPVSGKTSRRAVSAASLSKQTLYQAQWLNQVESYIAEQKVADGIDADVEKGQVESQAKDRHELVDLAVAEEEEEIEGEVEGEEEGFDYMPVFDQVVNWEQTFSTSILDFHVLRTDWIDLKCNTSGNLLLKEREALEVTHIFLKKLNQKNKGFHQHTPPSCAKAINENTKENPSSQRFQLQRIVNVEKRQDRLRGSWIGYEEGNPDEFQYMDQDTNPSKQGAELAVGKAYPSILMGYDDVYNDYSLQGHRKPLSLTNGNVKEAVPNRRRKRPHMKAVTLTSDNQRINKTSLERNPPMRRPHLKTGVKDNSKYPSQHARSTRGRPLIKKRIGDPGPVSSTSPQDASEHSPGGSRDSGGRIPRGARPPQRDLNSTNTKNQPAGTIQAKRQSPVSGKTSRRAVSAASLSKQTLYQAQWLNQVESYIAEQKVADGIDADVEKGQVESQAKDRHELVDLAVAEEEEEIEGEVEGEEEGFDYMPVFDQVVNWEQTFSTSILDFHVLRTDWIDLKCNTSGNLLLKEREALEVTHIFLKKLNQKNKGRFQLQRIVNVEKRQDRLRGSRYLLELELLEQGGRLVRFSEYIFARGWQGIGGDEQERNMRNLVWGRRRHLMGVANEPELCWPLGFSWNHHAVVHFIVPVKNQARWVLQFISDMVELSQVTKDPHFNIIITDYSSDDMDVEKALKRSRLQSYQYLKLTGNFERSAGLQAGIDLVKDPHSIIFLCDLHIHFPGGIIDSIRKHCVEGKMAFAPMVMRLHCGASPQWPDGYWEVNGFGLLGIYKSDLDKIGGMNTKEFRDRWGGEDWELLDRILQAGLEVERLSLRHFFHRFHSKRGMWNRRQLKTP</sequence>
<dbReference type="KEGG" id="asn:102383192"/>
<dbReference type="InterPro" id="IPR008428">
    <property type="entry name" value="Chond_GalNAc"/>
</dbReference>
<dbReference type="PANTHER" id="PTHR12369:SF15">
    <property type="entry name" value="BETA-1,4-N-ACETYLGALACTOSAMINYLTRANSFERASE 3"/>
    <property type="match status" value="1"/>
</dbReference>